<dbReference type="AlphaFoldDB" id="A0A9N7TGX9"/>
<protein>
    <submittedName>
        <fullName evidence="2">Uncharacterized protein</fullName>
    </submittedName>
</protein>
<evidence type="ECO:0000313" key="2">
    <source>
        <dbReference type="EMBL" id="CAB1412566.1"/>
    </source>
</evidence>
<gene>
    <name evidence="2" type="ORF">PLEPLA_LOCUS259</name>
</gene>
<evidence type="ECO:0000313" key="3">
    <source>
        <dbReference type="Proteomes" id="UP001153269"/>
    </source>
</evidence>
<feature type="compositionally biased region" description="Polar residues" evidence="1">
    <location>
        <begin position="1"/>
        <end position="15"/>
    </location>
</feature>
<feature type="region of interest" description="Disordered" evidence="1">
    <location>
        <begin position="214"/>
        <end position="244"/>
    </location>
</feature>
<accession>A0A9N7TGX9</accession>
<organism evidence="2 3">
    <name type="scientific">Pleuronectes platessa</name>
    <name type="common">European plaice</name>
    <dbReference type="NCBI Taxonomy" id="8262"/>
    <lineage>
        <taxon>Eukaryota</taxon>
        <taxon>Metazoa</taxon>
        <taxon>Chordata</taxon>
        <taxon>Craniata</taxon>
        <taxon>Vertebrata</taxon>
        <taxon>Euteleostomi</taxon>
        <taxon>Actinopterygii</taxon>
        <taxon>Neopterygii</taxon>
        <taxon>Teleostei</taxon>
        <taxon>Neoteleostei</taxon>
        <taxon>Acanthomorphata</taxon>
        <taxon>Carangaria</taxon>
        <taxon>Pleuronectiformes</taxon>
        <taxon>Pleuronectoidei</taxon>
        <taxon>Pleuronectidae</taxon>
        <taxon>Pleuronectes</taxon>
    </lineage>
</organism>
<keyword evidence="3" id="KW-1185">Reference proteome</keyword>
<comment type="caution">
    <text evidence="2">The sequence shown here is derived from an EMBL/GenBank/DDBJ whole genome shotgun (WGS) entry which is preliminary data.</text>
</comment>
<feature type="compositionally biased region" description="Polar residues" evidence="1">
    <location>
        <begin position="224"/>
        <end position="237"/>
    </location>
</feature>
<dbReference type="Proteomes" id="UP001153269">
    <property type="component" value="Unassembled WGS sequence"/>
</dbReference>
<dbReference type="EMBL" id="CADEAL010000008">
    <property type="protein sequence ID" value="CAB1412566.1"/>
    <property type="molecule type" value="Genomic_DNA"/>
</dbReference>
<sequence length="266" mass="28518">MSTPVTKQLQPLTDSPKSDERGSGCDCCSGCLNCKRTSGDQGYLTSTRTSLSAVILSGAVPAFAATTTKTYGESLFLPLLDLFGVIPPVNMSMRVSLRQRYGIKDSMFRDCLFATCCSPCSWDHGECLCRPLLDISGLITCAAVVGPPPPLLPPSLLSLIQCWGSNFITARSPEATRAAAPDDCTETRPERPGESALITAQVKMRRGVGGGVVRHTLSDDRPPSKQTALTSPNNGSREQLIGGRRIGEVEIRGQRCTQGRNYLIPP</sequence>
<name>A0A9N7TGX9_PLEPL</name>
<proteinExistence type="predicted"/>
<feature type="region of interest" description="Disordered" evidence="1">
    <location>
        <begin position="1"/>
        <end position="23"/>
    </location>
</feature>
<reference evidence="2" key="1">
    <citation type="submission" date="2020-03" db="EMBL/GenBank/DDBJ databases">
        <authorList>
            <person name="Weist P."/>
        </authorList>
    </citation>
    <scope>NUCLEOTIDE SEQUENCE</scope>
</reference>
<evidence type="ECO:0000256" key="1">
    <source>
        <dbReference type="SAM" id="MobiDB-lite"/>
    </source>
</evidence>